<dbReference type="OrthoDB" id="2754820at2759"/>
<feature type="compositionally biased region" description="Low complexity" evidence="1">
    <location>
        <begin position="171"/>
        <end position="184"/>
    </location>
</feature>
<gene>
    <name evidence="2" type="ORF">GSI_10196</name>
</gene>
<evidence type="ECO:0000313" key="2">
    <source>
        <dbReference type="EMBL" id="PIL27057.1"/>
    </source>
</evidence>
<evidence type="ECO:0008006" key="4">
    <source>
        <dbReference type="Google" id="ProtNLM"/>
    </source>
</evidence>
<comment type="caution">
    <text evidence="2">The sequence shown here is derived from an EMBL/GenBank/DDBJ whole genome shotgun (WGS) entry which is preliminary data.</text>
</comment>
<protein>
    <recommendedName>
        <fullName evidence="4">C2H2-type domain-containing protein</fullName>
    </recommendedName>
</protein>
<dbReference type="STRING" id="1077348.A0A2G8RZY5"/>
<dbReference type="AlphaFoldDB" id="A0A2G8RZY5"/>
<feature type="compositionally biased region" description="Basic and acidic residues" evidence="1">
    <location>
        <begin position="78"/>
        <end position="88"/>
    </location>
</feature>
<dbReference type="EMBL" id="AYKW01000034">
    <property type="protein sequence ID" value="PIL27057.1"/>
    <property type="molecule type" value="Genomic_DNA"/>
</dbReference>
<feature type="compositionally biased region" description="Polar residues" evidence="1">
    <location>
        <begin position="234"/>
        <end position="243"/>
    </location>
</feature>
<reference evidence="2 3" key="1">
    <citation type="journal article" date="2015" name="Sci. Rep.">
        <title>Chromosome-level genome map provides insights into diverse defense mechanisms in the medicinal fungus Ganoderma sinense.</title>
        <authorList>
            <person name="Zhu Y."/>
            <person name="Xu J."/>
            <person name="Sun C."/>
            <person name="Zhou S."/>
            <person name="Xu H."/>
            <person name="Nelson D.R."/>
            <person name="Qian J."/>
            <person name="Song J."/>
            <person name="Luo H."/>
            <person name="Xiang L."/>
            <person name="Li Y."/>
            <person name="Xu Z."/>
            <person name="Ji A."/>
            <person name="Wang L."/>
            <person name="Lu S."/>
            <person name="Hayward A."/>
            <person name="Sun W."/>
            <person name="Li X."/>
            <person name="Schwartz D.C."/>
            <person name="Wang Y."/>
            <person name="Chen S."/>
        </authorList>
    </citation>
    <scope>NUCLEOTIDE SEQUENCE [LARGE SCALE GENOMIC DNA]</scope>
    <source>
        <strain evidence="2 3">ZZ0214-1</strain>
    </source>
</reference>
<proteinExistence type="predicted"/>
<evidence type="ECO:0000256" key="1">
    <source>
        <dbReference type="SAM" id="MobiDB-lite"/>
    </source>
</evidence>
<name>A0A2G8RZY5_9APHY</name>
<dbReference type="Proteomes" id="UP000230002">
    <property type="component" value="Unassembled WGS sequence"/>
</dbReference>
<evidence type="ECO:0000313" key="3">
    <source>
        <dbReference type="Proteomes" id="UP000230002"/>
    </source>
</evidence>
<accession>A0A2G8RZY5</accession>
<sequence length="396" mass="42319">MRTHSDQGLFFCTWDGCTHTNGFLQMSNLKLHIKHVHLCKRCRCPHLWRGADGKVFKCDHEASNPSSLIRHRSLKHGFDAGDDEKKVETPTPVGMTFRNSKYYRGSHAKSAKRPAGDDDSAKGPHPNRPAKRSKTTSTAPSAPRCAAPKKKKPTRKTSAPNHSREQPVDFSSAHTSPASRSSPAESIPSPITAADWDIDLGGTEEQPAPSTNPATGPAAVSDPATPAPVDAPLNSESQPETRTATAMNNWSFVPLVTDVAFTFTMPAVPVTLLVPPSNGTIDSRDPRAFLPTQVAVPVPVQPPPAYITARFASSSSSSSSSSSASASTPNVYGMGWQTQSYYPTPGSSRESTAPPAPRLSVFAGMPEWMPHAVPVSAPAADRDARAYNGFFTGTPL</sequence>
<keyword evidence="3" id="KW-1185">Reference proteome</keyword>
<organism evidence="2 3">
    <name type="scientific">Ganoderma sinense ZZ0214-1</name>
    <dbReference type="NCBI Taxonomy" id="1077348"/>
    <lineage>
        <taxon>Eukaryota</taxon>
        <taxon>Fungi</taxon>
        <taxon>Dikarya</taxon>
        <taxon>Basidiomycota</taxon>
        <taxon>Agaricomycotina</taxon>
        <taxon>Agaricomycetes</taxon>
        <taxon>Polyporales</taxon>
        <taxon>Polyporaceae</taxon>
        <taxon>Ganoderma</taxon>
    </lineage>
</organism>
<feature type="region of interest" description="Disordered" evidence="1">
    <location>
        <begin position="78"/>
        <end position="243"/>
    </location>
</feature>